<reference evidence="1 2" key="1">
    <citation type="submission" date="2024-08" db="EMBL/GenBank/DDBJ databases">
        <title>Gnathostoma spinigerum genome.</title>
        <authorList>
            <person name="Gonzalez-Bertolin B."/>
            <person name="Monzon S."/>
            <person name="Zaballos A."/>
            <person name="Jimenez P."/>
            <person name="Dekumyoy P."/>
            <person name="Varona S."/>
            <person name="Cuesta I."/>
            <person name="Sumanam S."/>
            <person name="Adisakwattana P."/>
            <person name="Gasser R.B."/>
            <person name="Hernandez-Gonzalez A."/>
            <person name="Young N.D."/>
            <person name="Perteguer M.J."/>
        </authorList>
    </citation>
    <scope>NUCLEOTIDE SEQUENCE [LARGE SCALE GENOMIC DNA]</scope>
    <source>
        <strain evidence="1">AL3</strain>
        <tissue evidence="1">Liver</tissue>
    </source>
</reference>
<proteinExistence type="predicted"/>
<accession>A0ABD6EU87</accession>
<protein>
    <submittedName>
        <fullName evidence="1">Uncharacterized protein</fullName>
    </submittedName>
</protein>
<comment type="caution">
    <text evidence="1">The sequence shown here is derived from an EMBL/GenBank/DDBJ whole genome shotgun (WGS) entry which is preliminary data.</text>
</comment>
<gene>
    <name evidence="1" type="ORF">AB6A40_006831</name>
</gene>
<organism evidence="1 2">
    <name type="scientific">Gnathostoma spinigerum</name>
    <dbReference type="NCBI Taxonomy" id="75299"/>
    <lineage>
        <taxon>Eukaryota</taxon>
        <taxon>Metazoa</taxon>
        <taxon>Ecdysozoa</taxon>
        <taxon>Nematoda</taxon>
        <taxon>Chromadorea</taxon>
        <taxon>Rhabditida</taxon>
        <taxon>Spirurina</taxon>
        <taxon>Gnathostomatomorpha</taxon>
        <taxon>Gnathostomatoidea</taxon>
        <taxon>Gnathostomatidae</taxon>
        <taxon>Gnathostoma</taxon>
    </lineage>
</organism>
<keyword evidence="2" id="KW-1185">Reference proteome</keyword>
<evidence type="ECO:0000313" key="2">
    <source>
        <dbReference type="Proteomes" id="UP001608902"/>
    </source>
</evidence>
<dbReference type="AlphaFoldDB" id="A0ABD6EU87"/>
<sequence length="86" mass="10096">MTKVQFERCWNGLAKCDVFELKIMSVIFWVLNYRQINQKLVASRPQCLSDLHFSCTVIKLAMKQSKFIHLMISLMWELVDVTVENG</sequence>
<name>A0ABD6EU87_9BILA</name>
<evidence type="ECO:0000313" key="1">
    <source>
        <dbReference type="EMBL" id="MFH4980122.1"/>
    </source>
</evidence>
<dbReference type="EMBL" id="JBGFUD010005097">
    <property type="protein sequence ID" value="MFH4980122.1"/>
    <property type="molecule type" value="Genomic_DNA"/>
</dbReference>
<dbReference type="Proteomes" id="UP001608902">
    <property type="component" value="Unassembled WGS sequence"/>
</dbReference>